<dbReference type="Proteomes" id="UP000318578">
    <property type="component" value="Unassembled WGS sequence"/>
</dbReference>
<accession>A0A558ANA5</accession>
<keyword evidence="2" id="KW-1185">Reference proteome</keyword>
<evidence type="ECO:0000313" key="1">
    <source>
        <dbReference type="EMBL" id="TVT25746.1"/>
    </source>
</evidence>
<dbReference type="OrthoDB" id="3700530at2"/>
<dbReference type="AlphaFoldDB" id="A0A558ANA5"/>
<protein>
    <submittedName>
        <fullName evidence="1">Uncharacterized protein</fullName>
    </submittedName>
</protein>
<dbReference type="EMBL" id="VJZA01000002">
    <property type="protein sequence ID" value="TVT25746.1"/>
    <property type="molecule type" value="Genomic_DNA"/>
</dbReference>
<reference evidence="1 2" key="1">
    <citation type="submission" date="2019-07" db="EMBL/GenBank/DDBJ databases">
        <title>New species of Amycolatopsis and Streptomyces.</title>
        <authorList>
            <person name="Duangmal K."/>
            <person name="Teo W.F.A."/>
            <person name="Lipun K."/>
        </authorList>
    </citation>
    <scope>NUCLEOTIDE SEQUENCE [LARGE SCALE GENOMIC DNA]</scope>
    <source>
        <strain evidence="1 2">JCM 30562</strain>
    </source>
</reference>
<comment type="caution">
    <text evidence="1">The sequence shown here is derived from an EMBL/GenBank/DDBJ whole genome shotgun (WGS) entry which is preliminary data.</text>
</comment>
<organism evidence="1 2">
    <name type="scientific">Amycolatopsis acidiphila</name>
    <dbReference type="NCBI Taxonomy" id="715473"/>
    <lineage>
        <taxon>Bacteria</taxon>
        <taxon>Bacillati</taxon>
        <taxon>Actinomycetota</taxon>
        <taxon>Actinomycetes</taxon>
        <taxon>Pseudonocardiales</taxon>
        <taxon>Pseudonocardiaceae</taxon>
        <taxon>Amycolatopsis</taxon>
    </lineage>
</organism>
<evidence type="ECO:0000313" key="2">
    <source>
        <dbReference type="Proteomes" id="UP000318578"/>
    </source>
</evidence>
<name>A0A558ANA5_9PSEU</name>
<gene>
    <name evidence="1" type="ORF">FNH06_02300</name>
</gene>
<sequence>MAMLRAAANGRAEMTCSCEPDLFIDGLACCDQVTARFLAHANLICPARPGAIGQRVPVRLTPAGHSALTVEPLEAA</sequence>
<proteinExistence type="predicted"/>